<dbReference type="EMBL" id="OOIN01000004">
    <property type="protein sequence ID" value="SPO22260.1"/>
    <property type="molecule type" value="Genomic_DNA"/>
</dbReference>
<name>A0A5C3DX66_9BASI</name>
<keyword evidence="3" id="KW-1185">Reference proteome</keyword>
<feature type="compositionally biased region" description="Polar residues" evidence="1">
    <location>
        <begin position="216"/>
        <end position="230"/>
    </location>
</feature>
<feature type="compositionally biased region" description="Low complexity" evidence="1">
    <location>
        <begin position="152"/>
        <end position="164"/>
    </location>
</feature>
<feature type="compositionally biased region" description="Low complexity" evidence="1">
    <location>
        <begin position="191"/>
        <end position="210"/>
    </location>
</feature>
<feature type="region of interest" description="Disordered" evidence="1">
    <location>
        <begin position="75"/>
        <end position="104"/>
    </location>
</feature>
<feature type="compositionally biased region" description="Polar residues" evidence="1">
    <location>
        <begin position="80"/>
        <end position="90"/>
    </location>
</feature>
<accession>A0A5C3DX66</accession>
<evidence type="ECO:0000313" key="2">
    <source>
        <dbReference type="EMBL" id="SPO22260.1"/>
    </source>
</evidence>
<reference evidence="2 3" key="1">
    <citation type="submission" date="2018-03" db="EMBL/GenBank/DDBJ databases">
        <authorList>
            <person name="Guldener U."/>
        </authorList>
    </citation>
    <scope>NUCLEOTIDE SEQUENCE [LARGE SCALE GENOMIC DNA]</scope>
    <source>
        <strain evidence="2 3">NBRC100155</strain>
    </source>
</reference>
<feature type="compositionally biased region" description="Low complexity" evidence="1">
    <location>
        <begin position="367"/>
        <end position="379"/>
    </location>
</feature>
<organism evidence="2 3">
    <name type="scientific">Ustilago trichophora</name>
    <dbReference type="NCBI Taxonomy" id="86804"/>
    <lineage>
        <taxon>Eukaryota</taxon>
        <taxon>Fungi</taxon>
        <taxon>Dikarya</taxon>
        <taxon>Basidiomycota</taxon>
        <taxon>Ustilaginomycotina</taxon>
        <taxon>Ustilaginomycetes</taxon>
        <taxon>Ustilaginales</taxon>
        <taxon>Ustilaginaceae</taxon>
        <taxon>Ustilago</taxon>
    </lineage>
</organism>
<dbReference type="AlphaFoldDB" id="A0A5C3DX66"/>
<dbReference type="OrthoDB" id="3364628at2759"/>
<dbReference type="Proteomes" id="UP000324022">
    <property type="component" value="Unassembled WGS sequence"/>
</dbReference>
<feature type="region of interest" description="Disordered" evidence="1">
    <location>
        <begin position="152"/>
        <end position="243"/>
    </location>
</feature>
<feature type="compositionally biased region" description="Polar residues" evidence="1">
    <location>
        <begin position="165"/>
        <end position="190"/>
    </location>
</feature>
<evidence type="ECO:0000313" key="3">
    <source>
        <dbReference type="Proteomes" id="UP000324022"/>
    </source>
</evidence>
<proteinExistence type="predicted"/>
<evidence type="ECO:0000256" key="1">
    <source>
        <dbReference type="SAM" id="MobiDB-lite"/>
    </source>
</evidence>
<feature type="region of interest" description="Disordered" evidence="1">
    <location>
        <begin position="345"/>
        <end position="385"/>
    </location>
</feature>
<sequence>MVELVRHLEKHEPLLLRTIIFILSLSSSPLHYCTSAHHRYRQQQQQQHRQQKVATLLQGLLIMLADVTASTVKKEEHNAATGTSSLNSVNRPPPYLPSTTSKPAELPRAYLNGTQDMLSLFGLMPIYDRAVRPYNPDVVKADTAATTSNNAAAATVPNAGPAGNTATGTLSASGAVQGTTPSGSQQASGQAGNATPRPGNPPTGGAATTGLASHPSHPSSSTGRISTPALQLNGGPPTFSLHTDSSAILAASPGQLAASAASVPPARKPTKPPPTYAHYVDDLAGRVRPPSKRMRAAKAEKGASLMSILFKPEYTPQRIVPFDKETMQTAFSVEPGPVAEIDQALLEPDEEETVKPKKKKKKIKQEGAAIASSGPPSAARTPVRR</sequence>
<protein>
    <submittedName>
        <fullName evidence="2">Uncharacterized protein</fullName>
    </submittedName>
</protein>
<gene>
    <name evidence="2" type="ORF">UTRI_00938</name>
</gene>